<reference evidence="2" key="1">
    <citation type="submission" date="2023-06" db="EMBL/GenBank/DDBJ databases">
        <title>Genomic analysis of the entomopathogenic nematode Steinernema hermaphroditum.</title>
        <authorList>
            <person name="Schwarz E.M."/>
            <person name="Heppert J.K."/>
            <person name="Baniya A."/>
            <person name="Schwartz H.T."/>
            <person name="Tan C.-H."/>
            <person name="Antoshechkin I."/>
            <person name="Sternberg P.W."/>
            <person name="Goodrich-Blair H."/>
            <person name="Dillman A.R."/>
        </authorList>
    </citation>
    <scope>NUCLEOTIDE SEQUENCE</scope>
    <source>
        <strain evidence="2">PS9179</strain>
        <tissue evidence="2">Whole animal</tissue>
    </source>
</reference>
<evidence type="ECO:0000256" key="1">
    <source>
        <dbReference type="SAM" id="SignalP"/>
    </source>
</evidence>
<comment type="caution">
    <text evidence="2">The sequence shown here is derived from an EMBL/GenBank/DDBJ whole genome shotgun (WGS) entry which is preliminary data.</text>
</comment>
<gene>
    <name evidence="2" type="ORF">QR680_007993</name>
</gene>
<dbReference type="InterPro" id="IPR045860">
    <property type="entry name" value="Snake_toxin-like_sf"/>
</dbReference>
<accession>A0AA39M7A2</accession>
<keyword evidence="1" id="KW-0732">Signal</keyword>
<evidence type="ECO:0008006" key="4">
    <source>
        <dbReference type="Google" id="ProtNLM"/>
    </source>
</evidence>
<evidence type="ECO:0000313" key="2">
    <source>
        <dbReference type="EMBL" id="KAK0423140.1"/>
    </source>
</evidence>
<dbReference type="Proteomes" id="UP001175271">
    <property type="component" value="Unassembled WGS sequence"/>
</dbReference>
<organism evidence="2 3">
    <name type="scientific">Steinernema hermaphroditum</name>
    <dbReference type="NCBI Taxonomy" id="289476"/>
    <lineage>
        <taxon>Eukaryota</taxon>
        <taxon>Metazoa</taxon>
        <taxon>Ecdysozoa</taxon>
        <taxon>Nematoda</taxon>
        <taxon>Chromadorea</taxon>
        <taxon>Rhabditida</taxon>
        <taxon>Tylenchina</taxon>
        <taxon>Panagrolaimomorpha</taxon>
        <taxon>Strongyloidoidea</taxon>
        <taxon>Steinernematidae</taxon>
        <taxon>Steinernema</taxon>
    </lineage>
</organism>
<sequence length="228" mass="24782">MLALLLVVSLLGQLTSAQMNCYSEVNLRESTIEDLERLGVYLSNSPLQEATCGSFPGASGGVSCYELKIGSESLKGCSNDVDVNLLKLCLPAQLQGQRCVAARTISVTPLSCYQEAKFSKKLKATPGFDGLGLTETSRKNVTCAAGDKCWELTSDEGSVITDCFNDLPDLLHRYPCPPDGHTENYDFSGLHFHLSCCSTDNCNYYKSGTHLQLGLTTIAFALLHWMFA</sequence>
<keyword evidence="3" id="KW-1185">Reference proteome</keyword>
<evidence type="ECO:0000313" key="3">
    <source>
        <dbReference type="Proteomes" id="UP001175271"/>
    </source>
</evidence>
<name>A0AA39M7A2_9BILA</name>
<protein>
    <recommendedName>
        <fullName evidence="4">Activin types I and II receptor domain-containing protein</fullName>
    </recommendedName>
</protein>
<dbReference type="SUPFAM" id="SSF57302">
    <property type="entry name" value="Snake toxin-like"/>
    <property type="match status" value="1"/>
</dbReference>
<feature type="chain" id="PRO_5041446407" description="Activin types I and II receptor domain-containing protein" evidence="1">
    <location>
        <begin position="18"/>
        <end position="228"/>
    </location>
</feature>
<dbReference type="EMBL" id="JAUCMV010000001">
    <property type="protein sequence ID" value="KAK0423140.1"/>
    <property type="molecule type" value="Genomic_DNA"/>
</dbReference>
<feature type="signal peptide" evidence="1">
    <location>
        <begin position="1"/>
        <end position="17"/>
    </location>
</feature>
<proteinExistence type="predicted"/>
<dbReference type="AlphaFoldDB" id="A0AA39M7A2"/>